<dbReference type="InterPro" id="IPR058352">
    <property type="entry name" value="DUF8039"/>
</dbReference>
<feature type="compositionally biased region" description="Pro residues" evidence="1">
    <location>
        <begin position="396"/>
        <end position="405"/>
    </location>
</feature>
<evidence type="ECO:0000313" key="5">
    <source>
        <dbReference type="Proteomes" id="UP000008810"/>
    </source>
</evidence>
<reference evidence="3 4" key="1">
    <citation type="journal article" date="2010" name="Nature">
        <title>Genome sequencing and analysis of the model grass Brachypodium distachyon.</title>
        <authorList>
            <consortium name="International Brachypodium Initiative"/>
        </authorList>
    </citation>
    <scope>NUCLEOTIDE SEQUENCE [LARGE SCALE GENOMIC DNA]</scope>
    <source>
        <strain evidence="3 4">Bd21</strain>
    </source>
</reference>
<evidence type="ECO:0000256" key="1">
    <source>
        <dbReference type="SAM" id="MobiDB-lite"/>
    </source>
</evidence>
<feature type="domain" description="DUF8039" evidence="2">
    <location>
        <begin position="278"/>
        <end position="361"/>
    </location>
</feature>
<name>A0A2K2D0T5_BRADI</name>
<dbReference type="PANTHER" id="PTHR33018">
    <property type="entry name" value="OS10G0338966 PROTEIN-RELATED"/>
    <property type="match status" value="1"/>
</dbReference>
<feature type="compositionally biased region" description="Basic and acidic residues" evidence="1">
    <location>
        <begin position="427"/>
        <end position="436"/>
    </location>
</feature>
<dbReference type="Pfam" id="PF26133">
    <property type="entry name" value="DUF8039"/>
    <property type="match status" value="1"/>
</dbReference>
<proteinExistence type="predicted"/>
<dbReference type="AlphaFoldDB" id="A0A2K2D0T5"/>
<accession>A0A2K2D0T5</accession>
<sequence>MRRGQSNWGTKARNFLNEDWETVIHKKWPRITEEEWEEFKEKENDPNFKATQEWYAALCAKRKFNNRLGSRGIEGKKPVWKKEDRELAAKGIVPPVPTMLRHDRSTTFVRSTMTKEQWARLKPIRDDQKVLIDKVAEFESEGSHDELRAQWDSPLSYALGRNEHGGHIRALGTGALRRKVFPQEKKARSRKRKAEKHEEIIEVAKRAAREEFFACLKKARDSGQTMEEFVATYDGNRGATPRPPTPHDHQSTPNPSPPPYKGSAGSGTELPSDPDGPSDDIPKSIKCRILMPSIGNLLGARGLLMPRMPIVHNTPMAPDHVRVQVDSVLPEFDKTPVPYPPEEESVTLGQCRGTYIQWPRSQHVRIHQRRGKEASISNQRKTAAMMTPPHRKDSQPSPPPQPAPVPRKSVAGAWEYASGKQVSQTFKDQEEAEFLKRGRTNKRGSKIS</sequence>
<keyword evidence="5" id="KW-1185">Reference proteome</keyword>
<reference evidence="4" key="3">
    <citation type="submission" date="2018-08" db="UniProtKB">
        <authorList>
            <consortium name="EnsemblPlants"/>
        </authorList>
    </citation>
    <scope>IDENTIFICATION</scope>
    <source>
        <strain evidence="4">cv. Bd21</strain>
    </source>
</reference>
<protein>
    <recommendedName>
        <fullName evidence="2">DUF8039 domain-containing protein</fullName>
    </recommendedName>
</protein>
<organism evidence="3">
    <name type="scientific">Brachypodium distachyon</name>
    <name type="common">Purple false brome</name>
    <name type="synonym">Trachynia distachya</name>
    <dbReference type="NCBI Taxonomy" id="15368"/>
    <lineage>
        <taxon>Eukaryota</taxon>
        <taxon>Viridiplantae</taxon>
        <taxon>Streptophyta</taxon>
        <taxon>Embryophyta</taxon>
        <taxon>Tracheophyta</taxon>
        <taxon>Spermatophyta</taxon>
        <taxon>Magnoliopsida</taxon>
        <taxon>Liliopsida</taxon>
        <taxon>Poales</taxon>
        <taxon>Poaceae</taxon>
        <taxon>BOP clade</taxon>
        <taxon>Pooideae</taxon>
        <taxon>Stipodae</taxon>
        <taxon>Brachypodieae</taxon>
        <taxon>Brachypodium</taxon>
    </lineage>
</organism>
<dbReference type="Proteomes" id="UP000008810">
    <property type="component" value="Chromosome 3"/>
</dbReference>
<dbReference type="InParanoid" id="A0A2K2D0T5"/>
<dbReference type="EnsemblPlants" id="PNT67891">
    <property type="protein sequence ID" value="PNT67891"/>
    <property type="gene ID" value="BRADI_3g33405v3"/>
</dbReference>
<dbReference type="FunCoup" id="A0A2K2D0T5">
    <property type="interactions" value="6"/>
</dbReference>
<evidence type="ECO:0000313" key="4">
    <source>
        <dbReference type="EnsemblPlants" id="PNT67891"/>
    </source>
</evidence>
<dbReference type="Gramene" id="PNT67891">
    <property type="protein sequence ID" value="PNT67891"/>
    <property type="gene ID" value="BRADI_3g33405v3"/>
</dbReference>
<evidence type="ECO:0000259" key="2">
    <source>
        <dbReference type="Pfam" id="PF26133"/>
    </source>
</evidence>
<dbReference type="EMBL" id="CM000882">
    <property type="protein sequence ID" value="PNT67891.1"/>
    <property type="molecule type" value="Genomic_DNA"/>
</dbReference>
<reference evidence="3" key="2">
    <citation type="submission" date="2017-06" db="EMBL/GenBank/DDBJ databases">
        <title>WGS assembly of Brachypodium distachyon.</title>
        <authorList>
            <consortium name="The International Brachypodium Initiative"/>
            <person name="Lucas S."/>
            <person name="Harmon-Smith M."/>
            <person name="Lail K."/>
            <person name="Tice H."/>
            <person name="Grimwood J."/>
            <person name="Bruce D."/>
            <person name="Barry K."/>
            <person name="Shu S."/>
            <person name="Lindquist E."/>
            <person name="Wang M."/>
            <person name="Pitluck S."/>
            <person name="Vogel J.P."/>
            <person name="Garvin D.F."/>
            <person name="Mockler T.C."/>
            <person name="Schmutz J."/>
            <person name="Rokhsar D."/>
            <person name="Bevan M.W."/>
        </authorList>
    </citation>
    <scope>NUCLEOTIDE SEQUENCE</scope>
    <source>
        <strain evidence="3">Bd21</strain>
    </source>
</reference>
<feature type="region of interest" description="Disordered" evidence="1">
    <location>
        <begin position="234"/>
        <end position="283"/>
    </location>
</feature>
<dbReference type="PANTHER" id="PTHR33018:SF30">
    <property type="entry name" value="OS02G0502850 PROTEIN"/>
    <property type="match status" value="1"/>
</dbReference>
<evidence type="ECO:0000313" key="3">
    <source>
        <dbReference type="EMBL" id="PNT67891.1"/>
    </source>
</evidence>
<feature type="region of interest" description="Disordered" evidence="1">
    <location>
        <begin position="363"/>
        <end position="448"/>
    </location>
</feature>
<gene>
    <name evidence="3" type="ORF">BRADI_3g33405v3</name>
</gene>
<feature type="compositionally biased region" description="Basic residues" evidence="1">
    <location>
        <begin position="437"/>
        <end position="448"/>
    </location>
</feature>
<dbReference type="OrthoDB" id="663173at2759"/>